<sequence>MKIICFLLFSVFISCGPKYDTKYYKAISQDKRDTALLKLVSSEEGFYGDYQIKYSDKTKDDGTIKGNVKGDTLIGTYSFLSRGNSRTVAPIAFLRASEKLKLGTGIVGTYMGFHVYQGGSISFNDSLFQFQPIESDELTFIKNSIK</sequence>
<organism evidence="1 2">
    <name type="scientific">Dyadobacter psychrotolerans</name>
    <dbReference type="NCBI Taxonomy" id="2541721"/>
    <lineage>
        <taxon>Bacteria</taxon>
        <taxon>Pseudomonadati</taxon>
        <taxon>Bacteroidota</taxon>
        <taxon>Cytophagia</taxon>
        <taxon>Cytophagales</taxon>
        <taxon>Spirosomataceae</taxon>
        <taxon>Dyadobacter</taxon>
    </lineage>
</organism>
<dbReference type="EMBL" id="SMFL01000003">
    <property type="protein sequence ID" value="TDE16141.1"/>
    <property type="molecule type" value="Genomic_DNA"/>
</dbReference>
<reference evidence="1 2" key="1">
    <citation type="submission" date="2019-03" db="EMBL/GenBank/DDBJ databases">
        <title>Dyadobacter AR-3-6 sp. nov., isolated from arctic soil.</title>
        <authorList>
            <person name="Chaudhary D.K."/>
        </authorList>
    </citation>
    <scope>NUCLEOTIDE SEQUENCE [LARGE SCALE GENOMIC DNA]</scope>
    <source>
        <strain evidence="1 2">AR-3-6</strain>
    </source>
</reference>
<name>A0A4R5DVH3_9BACT</name>
<gene>
    <name evidence="1" type="ORF">E0F88_07755</name>
</gene>
<evidence type="ECO:0000313" key="1">
    <source>
        <dbReference type="EMBL" id="TDE16141.1"/>
    </source>
</evidence>
<dbReference type="OrthoDB" id="1360086at2"/>
<dbReference type="PROSITE" id="PS51257">
    <property type="entry name" value="PROKAR_LIPOPROTEIN"/>
    <property type="match status" value="1"/>
</dbReference>
<dbReference type="RefSeq" id="WP_131957675.1">
    <property type="nucleotide sequence ID" value="NZ_SMFL01000003.1"/>
</dbReference>
<protein>
    <submittedName>
        <fullName evidence="1">Uncharacterized protein</fullName>
    </submittedName>
</protein>
<keyword evidence="2" id="KW-1185">Reference proteome</keyword>
<comment type="caution">
    <text evidence="1">The sequence shown here is derived from an EMBL/GenBank/DDBJ whole genome shotgun (WGS) entry which is preliminary data.</text>
</comment>
<evidence type="ECO:0000313" key="2">
    <source>
        <dbReference type="Proteomes" id="UP000294850"/>
    </source>
</evidence>
<dbReference type="AlphaFoldDB" id="A0A4R5DVH3"/>
<accession>A0A4R5DVH3</accession>
<dbReference type="Proteomes" id="UP000294850">
    <property type="component" value="Unassembled WGS sequence"/>
</dbReference>
<proteinExistence type="predicted"/>